<dbReference type="InterPro" id="IPR048764">
    <property type="entry name" value="PylC_N"/>
</dbReference>
<proteinExistence type="predicted"/>
<protein>
    <submittedName>
        <fullName evidence="3">ATP-grasp domain-containing protein</fullName>
    </submittedName>
</protein>
<gene>
    <name evidence="3" type="ORF">D3250_05480</name>
</gene>
<dbReference type="InterPro" id="IPR011761">
    <property type="entry name" value="ATP-grasp"/>
</dbReference>
<evidence type="ECO:0000313" key="3">
    <source>
        <dbReference type="EMBL" id="RJN31603.1"/>
    </source>
</evidence>
<dbReference type="Gene3D" id="3.40.50.20">
    <property type="match status" value="1"/>
</dbReference>
<dbReference type="SUPFAM" id="SSF56059">
    <property type="entry name" value="Glutathione synthetase ATP-binding domain-like"/>
    <property type="match status" value="1"/>
</dbReference>
<dbReference type="Proteomes" id="UP000266615">
    <property type="component" value="Unassembled WGS sequence"/>
</dbReference>
<dbReference type="Gene3D" id="3.30.470.20">
    <property type="entry name" value="ATP-grasp fold, B domain"/>
    <property type="match status" value="1"/>
</dbReference>
<evidence type="ECO:0000259" key="2">
    <source>
        <dbReference type="PROSITE" id="PS50975"/>
    </source>
</evidence>
<comment type="caution">
    <text evidence="3">The sequence shown here is derived from an EMBL/GenBank/DDBJ whole genome shotgun (WGS) entry which is preliminary data.</text>
</comment>
<keyword evidence="1" id="KW-0067">ATP-binding</keyword>
<dbReference type="EMBL" id="QYZP01000002">
    <property type="protein sequence ID" value="RJN31603.1"/>
    <property type="molecule type" value="Genomic_DNA"/>
</dbReference>
<dbReference type="RefSeq" id="WP_119902390.1">
    <property type="nucleotide sequence ID" value="NZ_QYZP01000002.1"/>
</dbReference>
<dbReference type="Pfam" id="PF21360">
    <property type="entry name" value="PylC-like_N"/>
    <property type="match status" value="1"/>
</dbReference>
<organism evidence="3 4">
    <name type="scientific">Nesterenkonia natronophila</name>
    <dbReference type="NCBI Taxonomy" id="2174932"/>
    <lineage>
        <taxon>Bacteria</taxon>
        <taxon>Bacillati</taxon>
        <taxon>Actinomycetota</taxon>
        <taxon>Actinomycetes</taxon>
        <taxon>Micrococcales</taxon>
        <taxon>Micrococcaceae</taxon>
        <taxon>Nesterenkonia</taxon>
    </lineage>
</organism>
<dbReference type="AlphaFoldDB" id="A0A3A4F0E8"/>
<dbReference type="GO" id="GO:0046872">
    <property type="term" value="F:metal ion binding"/>
    <property type="evidence" value="ECO:0007669"/>
    <property type="project" value="InterPro"/>
</dbReference>
<dbReference type="GO" id="GO:0005524">
    <property type="term" value="F:ATP binding"/>
    <property type="evidence" value="ECO:0007669"/>
    <property type="project" value="UniProtKB-UniRule"/>
</dbReference>
<keyword evidence="4" id="KW-1185">Reference proteome</keyword>
<dbReference type="PROSITE" id="PS50975">
    <property type="entry name" value="ATP_GRASP"/>
    <property type="match status" value="1"/>
</dbReference>
<keyword evidence="1" id="KW-0547">Nucleotide-binding</keyword>
<evidence type="ECO:0000256" key="1">
    <source>
        <dbReference type="PROSITE-ProRule" id="PRU00409"/>
    </source>
</evidence>
<sequence>MKIVIASAGRRAHYVEWFQEGLRAQGLVGEVVAMEYRTASPSLSLADQSVPMPAYNSQGYRDAMRTYFDRERPELFLSLNDYELQILSQGLADELREFDGAVLVLEKTTQSMVLDKYRMAIALEEYGIPTPVTRLGSELGPLLELAAPGDRFVVKHRFGSGSTGLHFATAADLGQAVAESARTALGDDGRPAQNGPNSVVVQKWLPGIEYGVDGVFAVDRSSRMLGVLARRKDQMRGGDTDVATTVSPNPFHSAMRGIGNLLRPAGAIDVDFRETAEGEPLVIDINPRLGGGYPFCHRAGADLPAALIRSAAGLDHIPSLLEYELNVTTARREEFTVLSAAAEK</sequence>
<feature type="domain" description="ATP-grasp" evidence="2">
    <location>
        <begin position="120"/>
        <end position="312"/>
    </location>
</feature>
<name>A0A3A4F0E8_9MICC</name>
<evidence type="ECO:0000313" key="4">
    <source>
        <dbReference type="Proteomes" id="UP000266615"/>
    </source>
</evidence>
<dbReference type="OrthoDB" id="4423634at2"/>
<dbReference type="Pfam" id="PF15632">
    <property type="entry name" value="ATPgrasp_Ter"/>
    <property type="match status" value="1"/>
</dbReference>
<accession>A0A3A4F0E8</accession>
<reference evidence="3 4" key="1">
    <citation type="submission" date="2018-09" db="EMBL/GenBank/DDBJ databases">
        <title>Nesterenkonia natronophila sp. nov., an alkaliphilic actinobacteriume isolated from a soda lake, and emended description of the genus Nesterenkonia.</title>
        <authorList>
            <person name="Menes R.J."/>
            <person name="Iriarte A."/>
        </authorList>
    </citation>
    <scope>NUCLEOTIDE SEQUENCE [LARGE SCALE GENOMIC DNA]</scope>
    <source>
        <strain evidence="3 4">M8</strain>
    </source>
</reference>